<keyword evidence="2" id="KW-1185">Reference proteome</keyword>
<gene>
    <name evidence="1" type="ORF">VEIDISOL_01266</name>
</gene>
<evidence type="ECO:0000313" key="2">
    <source>
        <dbReference type="Proteomes" id="UP000003529"/>
    </source>
</evidence>
<dbReference type="OrthoDB" id="9810648at2"/>
<comment type="caution">
    <text evidence="1">The sequence shown here is derived from an EMBL/GenBank/DDBJ whole genome shotgun (WGS) entry which is preliminary data.</text>
</comment>
<dbReference type="PANTHER" id="PTHR30087">
    <property type="entry name" value="INNER MEMBRANE PROTEIN"/>
    <property type="match status" value="1"/>
</dbReference>
<dbReference type="EMBL" id="ACIK02000010">
    <property type="protein sequence ID" value="EEP65391.1"/>
    <property type="molecule type" value="Genomic_DNA"/>
</dbReference>
<proteinExistence type="predicted"/>
<dbReference type="eggNOG" id="COG1683">
    <property type="taxonomic scope" value="Bacteria"/>
</dbReference>
<dbReference type="Proteomes" id="UP000003529">
    <property type="component" value="Unassembled WGS sequence"/>
</dbReference>
<sequence length="151" mass="16865">MNKKPKLLISECLCGVSCRYDGKDNYIGKLPLLKEMFDLVPVCPEVLGGLSTPRDPAERQGERICTANGTDVTKEFLIGAQNTLDIAFQNECNRALMKAKSPSCGYKRIYDGTFSKTLRDGHGCTVEALLKNNIEVYTEDDIDLLIEEKKR</sequence>
<accession>C4FR48</accession>
<name>C4FR48_9FIRM</name>
<dbReference type="AlphaFoldDB" id="C4FR48"/>
<dbReference type="InterPro" id="IPR007553">
    <property type="entry name" value="2-thiour_desulf"/>
</dbReference>
<organism evidence="1 2">
    <name type="scientific">Veillonella dispar ATCC 17748</name>
    <dbReference type="NCBI Taxonomy" id="546273"/>
    <lineage>
        <taxon>Bacteria</taxon>
        <taxon>Bacillati</taxon>
        <taxon>Bacillota</taxon>
        <taxon>Negativicutes</taxon>
        <taxon>Veillonellales</taxon>
        <taxon>Veillonellaceae</taxon>
        <taxon>Veillonella</taxon>
    </lineage>
</organism>
<dbReference type="PANTHER" id="PTHR30087:SF1">
    <property type="entry name" value="HYPOTHETICAL CYTOSOLIC PROTEIN"/>
    <property type="match status" value="1"/>
</dbReference>
<dbReference type="HOGENOM" id="CLU_076318_1_1_9"/>
<reference evidence="1" key="1">
    <citation type="submission" date="2009-04" db="EMBL/GenBank/DDBJ databases">
        <authorList>
            <person name="Weinstock G."/>
            <person name="Sodergren E."/>
            <person name="Clifton S."/>
            <person name="Fulton L."/>
            <person name="Fulton B."/>
            <person name="Courtney L."/>
            <person name="Fronick C."/>
            <person name="Harrison M."/>
            <person name="Strong C."/>
            <person name="Farmer C."/>
            <person name="Delahaunty K."/>
            <person name="Markovic C."/>
            <person name="Hall O."/>
            <person name="Minx P."/>
            <person name="Tomlinson C."/>
            <person name="Mitreva M."/>
            <person name="Nelson J."/>
            <person name="Hou S."/>
            <person name="Wollam A."/>
            <person name="Pepin K.H."/>
            <person name="Johnson M."/>
            <person name="Bhonagiri V."/>
            <person name="Nash W.E."/>
            <person name="Warren W."/>
            <person name="Chinwalla A."/>
            <person name="Mardis E.R."/>
            <person name="Wilson R.K."/>
        </authorList>
    </citation>
    <scope>NUCLEOTIDE SEQUENCE [LARGE SCALE GENOMIC DNA]</scope>
    <source>
        <strain evidence="1">ATCC 17748</strain>
    </source>
</reference>
<dbReference type="Pfam" id="PF04463">
    <property type="entry name" value="2-thiour_desulf"/>
    <property type="match status" value="1"/>
</dbReference>
<protein>
    <submittedName>
        <fullName evidence="1">Uncharacterized protein</fullName>
    </submittedName>
</protein>
<evidence type="ECO:0000313" key="1">
    <source>
        <dbReference type="EMBL" id="EEP65391.1"/>
    </source>
</evidence>
<dbReference type="RefSeq" id="WP_005386803.1">
    <property type="nucleotide sequence ID" value="NZ_GG667604.1"/>
</dbReference>